<reference evidence="3" key="1">
    <citation type="submission" date="2015-01" db="EMBL/GenBank/DDBJ databases">
        <authorList>
            <person name="Aksoy S."/>
            <person name="Warren W."/>
            <person name="Wilson R.K."/>
        </authorList>
    </citation>
    <scope>NUCLEOTIDE SEQUENCE [LARGE SCALE GENOMIC DNA]</scope>
    <source>
        <strain evidence="3">IAEA</strain>
    </source>
</reference>
<keyword evidence="3" id="KW-1185">Reference proteome</keyword>
<dbReference type="EnsemblMetazoa" id="GPPI046444-RA">
    <property type="protein sequence ID" value="GPPI046444-PA"/>
    <property type="gene ID" value="GPPI046444"/>
</dbReference>
<dbReference type="VEuPathDB" id="VectorBase:GPPI046444"/>
<dbReference type="EMBL" id="JXJN01023929">
    <property type="status" value="NOT_ANNOTATED_CDS"/>
    <property type="molecule type" value="Genomic_DNA"/>
</dbReference>
<proteinExistence type="predicted"/>
<protein>
    <recommendedName>
        <fullName evidence="1">FAS1 domain-containing protein</fullName>
    </recommendedName>
</protein>
<accession>A0A1B0C192</accession>
<dbReference type="EMBL" id="JXJN01023928">
    <property type="status" value="NOT_ANNOTATED_CDS"/>
    <property type="molecule type" value="Genomic_DNA"/>
</dbReference>
<sequence length="269" mass="31727">MRGCLYKISKPIEPLRLKEDGMDEKYRKYNQYTNPNPNAWEFIRNFESYKLIPQHDISYFRDRLIATRMTEAYEDFGFEDQDRNFFVPTNGAFLMKKHYTELIDRLIVQNHIVDYGYLFQREVDVDCTAIPESNPVMLRYKQNDTLTWSRNLSSSYSHPLTVTPISMNILLTVFVSNGIVNIIDGVIGIDLKNATHKQLGLEVSIIMNSVNRELMKYSLKCIFSAHNLYLHTPLMIGLMLTYLYQYCEYLNIFNETMYGDDRDLMVMYN</sequence>
<dbReference type="InterPro" id="IPR036378">
    <property type="entry name" value="FAS1_dom_sf"/>
</dbReference>
<dbReference type="AlphaFoldDB" id="A0A1B0C192"/>
<evidence type="ECO:0000313" key="2">
    <source>
        <dbReference type="EnsemblMetazoa" id="GPPI046444-PA"/>
    </source>
</evidence>
<feature type="domain" description="FAS1" evidence="1">
    <location>
        <begin position="44"/>
        <end position="187"/>
    </location>
</feature>
<dbReference type="Proteomes" id="UP000092460">
    <property type="component" value="Unassembled WGS sequence"/>
</dbReference>
<evidence type="ECO:0000313" key="3">
    <source>
        <dbReference type="Proteomes" id="UP000092460"/>
    </source>
</evidence>
<dbReference type="EMBL" id="JXJN01023931">
    <property type="status" value="NOT_ANNOTATED_CDS"/>
    <property type="molecule type" value="Genomic_DNA"/>
</dbReference>
<organism evidence="2 3">
    <name type="scientific">Glossina palpalis gambiensis</name>
    <dbReference type="NCBI Taxonomy" id="67801"/>
    <lineage>
        <taxon>Eukaryota</taxon>
        <taxon>Metazoa</taxon>
        <taxon>Ecdysozoa</taxon>
        <taxon>Arthropoda</taxon>
        <taxon>Hexapoda</taxon>
        <taxon>Insecta</taxon>
        <taxon>Pterygota</taxon>
        <taxon>Neoptera</taxon>
        <taxon>Endopterygota</taxon>
        <taxon>Diptera</taxon>
        <taxon>Brachycera</taxon>
        <taxon>Muscomorpha</taxon>
        <taxon>Hippoboscoidea</taxon>
        <taxon>Glossinidae</taxon>
        <taxon>Glossina</taxon>
    </lineage>
</organism>
<dbReference type="InterPro" id="IPR000782">
    <property type="entry name" value="FAS1_domain"/>
</dbReference>
<evidence type="ECO:0000259" key="1">
    <source>
        <dbReference type="PROSITE" id="PS50213"/>
    </source>
</evidence>
<reference evidence="2" key="2">
    <citation type="submission" date="2020-05" db="UniProtKB">
        <authorList>
            <consortium name="EnsemblMetazoa"/>
        </authorList>
    </citation>
    <scope>IDENTIFICATION</scope>
    <source>
        <strain evidence="2">IAEA</strain>
    </source>
</reference>
<name>A0A1B0C192_9MUSC</name>
<dbReference type="SUPFAM" id="SSF82153">
    <property type="entry name" value="FAS1 domain"/>
    <property type="match status" value="1"/>
</dbReference>
<dbReference type="EMBL" id="JXJN01023930">
    <property type="status" value="NOT_ANNOTATED_CDS"/>
    <property type="molecule type" value="Genomic_DNA"/>
</dbReference>
<dbReference type="PROSITE" id="PS50213">
    <property type="entry name" value="FAS1"/>
    <property type="match status" value="1"/>
</dbReference>